<dbReference type="EMBL" id="OU900099">
    <property type="protein sequence ID" value="CAG9862706.1"/>
    <property type="molecule type" value="Genomic_DNA"/>
</dbReference>
<accession>A0A9N9TY00</accession>
<reference evidence="12" key="1">
    <citation type="submission" date="2022-01" db="EMBL/GenBank/DDBJ databases">
        <authorList>
            <person name="King R."/>
        </authorList>
    </citation>
    <scope>NUCLEOTIDE SEQUENCE</scope>
</reference>
<feature type="domain" description="ELP1 N-terminal second beta-propeller" evidence="8">
    <location>
        <begin position="534"/>
        <end position="603"/>
    </location>
</feature>
<gene>
    <name evidence="12" type="ORF">PHYEVI_LOCUS9012</name>
</gene>
<feature type="domain" description="ELP1 alpha-solenoid" evidence="10">
    <location>
        <begin position="632"/>
        <end position="820"/>
    </location>
</feature>
<evidence type="ECO:0000256" key="6">
    <source>
        <dbReference type="SAM" id="MobiDB-lite"/>
    </source>
</evidence>
<name>A0A9N9TY00_PHYSR</name>
<dbReference type="Pfam" id="PF23925">
    <property type="entry name" value="A-sol_ELP1"/>
    <property type="match status" value="1"/>
</dbReference>
<dbReference type="GO" id="GO:0002926">
    <property type="term" value="P:tRNA wobble base 5-methoxycarbonylmethyl-2-thiouridinylation"/>
    <property type="evidence" value="ECO:0007669"/>
    <property type="project" value="TreeGrafter"/>
</dbReference>
<dbReference type="AlphaFoldDB" id="A0A9N9TY00"/>
<evidence type="ECO:0000256" key="4">
    <source>
        <dbReference type="ARBA" id="ARBA00022694"/>
    </source>
</evidence>
<organism evidence="12 13">
    <name type="scientific">Phyllotreta striolata</name>
    <name type="common">Striped flea beetle</name>
    <name type="synonym">Crioceris striolata</name>
    <dbReference type="NCBI Taxonomy" id="444603"/>
    <lineage>
        <taxon>Eukaryota</taxon>
        <taxon>Metazoa</taxon>
        <taxon>Ecdysozoa</taxon>
        <taxon>Arthropoda</taxon>
        <taxon>Hexapoda</taxon>
        <taxon>Insecta</taxon>
        <taxon>Pterygota</taxon>
        <taxon>Neoptera</taxon>
        <taxon>Endopterygota</taxon>
        <taxon>Coleoptera</taxon>
        <taxon>Polyphaga</taxon>
        <taxon>Cucujiformia</taxon>
        <taxon>Chrysomeloidea</taxon>
        <taxon>Chrysomelidae</taxon>
        <taxon>Galerucinae</taxon>
        <taxon>Alticini</taxon>
        <taxon>Phyllotreta</taxon>
    </lineage>
</organism>
<sequence length="1217" mass="141271">MENLEELRNYSSKLRLQNVQGPIKFDYSDSLILAVYNQTLIVYDESEISENEQVHKIETSNPLKYVKYLTMYSTVFLATDTQLILYDIDQRTILTQKNVNAIVELSWNHLETLFVVIDSNNLITSYNCTRNIINPKDTVQLSAPVPIPALVGWGSQRTQFQGPKQTRSTDIKVEELDQTSIAPPKISWRGNSELFVVNYCEDGQRFLKVFNSDLQPMNMSEAYPNLQEPVAFMGQGQCIACCSIGNDNTKLVIFEKNCKVKAEYNITQVTDSVKKIQYHPIMNMLAVSFTDKNRNTFINVYLFSNGEWIFKQQLFYPSDCTVYDFTWLKLHENLYTTCTIVVYTSKYIEHHYYRFVVSRCPLTGTVAVVNGKKLEIYLYDKKITPPPLYFTSCMNERPINRVLFHPTRKICVCIDSYCYVKLLNITDEGIVEEIGYLNNYTFTGAVKFLSVDWNESSVNVSLANETRKGEFNSQFNDILVNVYVNDDITDSNVRLPYNDTSMLASYKHIDEPSNFIYLTKHELEENKLFMDFEFALSANRDFYVNDSPVCGGVTSFYIFQGYLIFTHSSAKLYCMRLKDYVLFTSIIQLSNIFSREIEQGATILACTNLLFPQIILQLPRGNIETIGCKLMTIDLVEKLLNEGSWEEAIRIIRTEKVNWNVLIDLNPERFNDHIEDFVKATRNNTMLSNIVTEFNTKENCFDTFYKNYSPKDFNGREYDKKRIIHNILQYLSTTDCIQNLSSIVAIQQKHISLRAALKSIKDIYEVNRHSYEQICSKAIKQLLSQEYFKDLESAAYNLYDLDFLRLIYHNSLEDPKVYEPEIKNFKAMGALERRFKMSLRGRNLNSSVKYLLRSDTVEDSYIINFIIKNRLESVAYFSLNEYHKHFVLVSELYANKLSISKRFTEAGIVMKRAGLFDEALQEFTKGLQWREITSLCTTMKLTSEEADKVYKNLAAELVKAKHLDEAVIVLETYAKDYLAAINVLVENRSFRKAVCLAETYREDDLIRAAIQPKLLEYTAILNEKINRYKEQFKVYTKRLQVVRQERAYKLQAVSLGQYEDEDLYPMSETSTFKSKASSHQTSKSRSSTMSSKNRRKEEKKKIDLKEGGFYEDIALMRVLHILYNEVFEFGEEIKEICLVCFNKYTDVGKKLHSHFGELHTEMVKSIPDVWCNAFVNEDDPDEFYLAAIIQNKQDLDPQYSVPPATNTANSWKLEIFS</sequence>
<dbReference type="GO" id="GO:0005829">
    <property type="term" value="C:cytosol"/>
    <property type="evidence" value="ECO:0007669"/>
    <property type="project" value="TreeGrafter"/>
</dbReference>
<dbReference type="InterPro" id="IPR056165">
    <property type="entry name" value="Beta-prop_ELP1_2nd"/>
</dbReference>
<comment type="subcellular location">
    <subcellularLocation>
        <location evidence="5">Cytoplasm</location>
    </subcellularLocation>
    <subcellularLocation>
        <location evidence="5">Nucleus</location>
    </subcellularLocation>
</comment>
<feature type="domain" description="ELP1 first N-terminal beta-propeller" evidence="7">
    <location>
        <begin position="58"/>
        <end position="327"/>
    </location>
</feature>
<dbReference type="InterPro" id="IPR056164">
    <property type="entry name" value="Beta-prop_ELP1_1st"/>
</dbReference>
<keyword evidence="3 5" id="KW-0963">Cytoplasm</keyword>
<dbReference type="InterPro" id="IPR006849">
    <property type="entry name" value="Elp1"/>
</dbReference>
<dbReference type="Pfam" id="PF04762">
    <property type="entry name" value="Beta-prop_ELP1_1st"/>
    <property type="match status" value="1"/>
</dbReference>
<feature type="domain" description="ELP1 TPR" evidence="9">
    <location>
        <begin position="868"/>
        <end position="993"/>
    </location>
</feature>
<dbReference type="InterPro" id="IPR056166">
    <property type="entry name" value="TPR_ELP1"/>
</dbReference>
<keyword evidence="4" id="KW-0819">tRNA processing</keyword>
<comment type="similarity">
    <text evidence="2 5">Belongs to the ELP1/IKA1 family.</text>
</comment>
<evidence type="ECO:0000256" key="2">
    <source>
        <dbReference type="ARBA" id="ARBA00006086"/>
    </source>
</evidence>
<evidence type="ECO:0000259" key="11">
    <source>
        <dbReference type="Pfam" id="PF23936"/>
    </source>
</evidence>
<comment type="function">
    <text evidence="5">Component of the elongator complex which is required for multiple tRNA modifications, including mcm5U (5-methoxycarbonylmethyl uridine), mcm5s2U (5-methoxycarbonylmethyl-2-thiouridine), and ncm5U (5-carbamoylmethyl uridine). The elongator complex catalyzes formation of carboxymethyluridine in the wobble base at position 34 in tRNAs.</text>
</comment>
<dbReference type="OrthoDB" id="40048at2759"/>
<evidence type="ECO:0000256" key="1">
    <source>
        <dbReference type="ARBA" id="ARBA00005043"/>
    </source>
</evidence>
<dbReference type="GO" id="GO:0000049">
    <property type="term" value="F:tRNA binding"/>
    <property type="evidence" value="ECO:0007669"/>
    <property type="project" value="TreeGrafter"/>
</dbReference>
<feature type="domain" description="ELP1 three-helical bundle" evidence="11">
    <location>
        <begin position="1004"/>
        <end position="1169"/>
    </location>
</feature>
<evidence type="ECO:0000313" key="13">
    <source>
        <dbReference type="Proteomes" id="UP001153712"/>
    </source>
</evidence>
<evidence type="ECO:0000259" key="10">
    <source>
        <dbReference type="Pfam" id="PF23925"/>
    </source>
</evidence>
<dbReference type="Proteomes" id="UP001153712">
    <property type="component" value="Chromosome 6"/>
</dbReference>
<dbReference type="SUPFAM" id="SSF50978">
    <property type="entry name" value="WD40 repeat-like"/>
    <property type="match status" value="2"/>
</dbReference>
<dbReference type="PANTHER" id="PTHR12747:SF0">
    <property type="entry name" value="ELONGATOR COMPLEX PROTEIN 1"/>
    <property type="match status" value="1"/>
</dbReference>
<evidence type="ECO:0000259" key="9">
    <source>
        <dbReference type="Pfam" id="PF23878"/>
    </source>
</evidence>
<dbReference type="Pfam" id="PF23878">
    <property type="entry name" value="TPR_ELP1"/>
    <property type="match status" value="1"/>
</dbReference>
<evidence type="ECO:0000313" key="12">
    <source>
        <dbReference type="EMBL" id="CAG9862706.1"/>
    </source>
</evidence>
<keyword evidence="13" id="KW-1185">Reference proteome</keyword>
<dbReference type="InterPro" id="IPR036322">
    <property type="entry name" value="WD40_repeat_dom_sf"/>
</dbReference>
<evidence type="ECO:0000259" key="7">
    <source>
        <dbReference type="Pfam" id="PF04762"/>
    </source>
</evidence>
<dbReference type="Pfam" id="PF23936">
    <property type="entry name" value="HB_ELP1"/>
    <property type="match status" value="1"/>
</dbReference>
<evidence type="ECO:0000256" key="5">
    <source>
        <dbReference type="PIRNR" id="PIRNR017233"/>
    </source>
</evidence>
<dbReference type="InterPro" id="IPR056169">
    <property type="entry name" value="HB_ELP1"/>
</dbReference>
<dbReference type="InterPro" id="IPR056167">
    <property type="entry name" value="A-sol_ELP1"/>
</dbReference>
<proteinExistence type="inferred from homology"/>
<evidence type="ECO:0000256" key="3">
    <source>
        <dbReference type="ARBA" id="ARBA00022490"/>
    </source>
</evidence>
<dbReference type="Pfam" id="PF23797">
    <property type="entry name" value="Beta-prop_ELP1_2nd"/>
    <property type="match status" value="1"/>
</dbReference>
<dbReference type="PANTHER" id="PTHR12747">
    <property type="entry name" value="ELONGATOR COMPLEX PROTEIN 1"/>
    <property type="match status" value="1"/>
</dbReference>
<comment type="pathway">
    <text evidence="1">tRNA modification; 5-methoxycarbonylmethyl-2-thiouridine-tRNA biosynthesis.</text>
</comment>
<feature type="region of interest" description="Disordered" evidence="6">
    <location>
        <begin position="1070"/>
        <end position="1099"/>
    </location>
</feature>
<dbReference type="GO" id="GO:0033588">
    <property type="term" value="C:elongator holoenzyme complex"/>
    <property type="evidence" value="ECO:0007669"/>
    <property type="project" value="InterPro"/>
</dbReference>
<evidence type="ECO:0000259" key="8">
    <source>
        <dbReference type="Pfam" id="PF23797"/>
    </source>
</evidence>
<keyword evidence="5" id="KW-0539">Nucleus</keyword>
<feature type="compositionally biased region" description="Low complexity" evidence="6">
    <location>
        <begin position="1073"/>
        <end position="1091"/>
    </location>
</feature>
<dbReference type="PIRSF" id="PIRSF017233">
    <property type="entry name" value="IKAP"/>
    <property type="match status" value="1"/>
</dbReference>
<dbReference type="GO" id="GO:0005634">
    <property type="term" value="C:nucleus"/>
    <property type="evidence" value="ECO:0007669"/>
    <property type="project" value="UniProtKB-SubCell"/>
</dbReference>
<protein>
    <recommendedName>
        <fullName evidence="5">Elongator complex protein 1</fullName>
    </recommendedName>
</protein>